<feature type="compositionally biased region" description="Acidic residues" evidence="4">
    <location>
        <begin position="538"/>
        <end position="552"/>
    </location>
</feature>
<accession>A0A1R2D4S2</accession>
<reference evidence="5 6" key="1">
    <citation type="submission" date="2016-11" db="EMBL/GenBank/DDBJ databases">
        <title>The macronuclear genome of Stentor coeruleus: a giant cell with tiny introns.</title>
        <authorList>
            <person name="Slabodnick M."/>
            <person name="Ruby J.G."/>
            <person name="Reiff S.B."/>
            <person name="Swart E.C."/>
            <person name="Gosai S."/>
            <person name="Prabakaran S."/>
            <person name="Witkowska E."/>
            <person name="Larue G.E."/>
            <person name="Fisher S."/>
            <person name="Freeman R.M."/>
            <person name="Gunawardena J."/>
            <person name="Chu W."/>
            <person name="Stover N.A."/>
            <person name="Gregory B.D."/>
            <person name="Nowacki M."/>
            <person name="Derisi J."/>
            <person name="Roy S.W."/>
            <person name="Marshall W.F."/>
            <person name="Sood P."/>
        </authorList>
    </citation>
    <scope>NUCLEOTIDE SEQUENCE [LARGE SCALE GENOMIC DNA]</scope>
    <source>
        <strain evidence="5">WM001</strain>
    </source>
</reference>
<protein>
    <submittedName>
        <fullName evidence="5">Uncharacterized protein</fullName>
    </submittedName>
</protein>
<proteinExistence type="predicted"/>
<feature type="region of interest" description="Disordered" evidence="4">
    <location>
        <begin position="167"/>
        <end position="188"/>
    </location>
</feature>
<organism evidence="5 6">
    <name type="scientific">Stentor coeruleus</name>
    <dbReference type="NCBI Taxonomy" id="5963"/>
    <lineage>
        <taxon>Eukaryota</taxon>
        <taxon>Sar</taxon>
        <taxon>Alveolata</taxon>
        <taxon>Ciliophora</taxon>
        <taxon>Postciliodesmatophora</taxon>
        <taxon>Heterotrichea</taxon>
        <taxon>Heterotrichida</taxon>
        <taxon>Stentoridae</taxon>
        <taxon>Stentor</taxon>
    </lineage>
</organism>
<evidence type="ECO:0000313" key="5">
    <source>
        <dbReference type="EMBL" id="OMJ96200.1"/>
    </source>
</evidence>
<dbReference type="PANTHER" id="PTHR46093:SF18">
    <property type="entry name" value="FIBRONECTIN TYPE-III DOMAIN-CONTAINING PROTEIN"/>
    <property type="match status" value="1"/>
</dbReference>
<dbReference type="AlphaFoldDB" id="A0A1R2D4S2"/>
<feature type="coiled-coil region" evidence="3">
    <location>
        <begin position="354"/>
        <end position="469"/>
    </location>
</feature>
<keyword evidence="2" id="KW-0677">Repeat</keyword>
<dbReference type="SUPFAM" id="SSF50965">
    <property type="entry name" value="Galactose oxidase, central domain"/>
    <property type="match status" value="1"/>
</dbReference>
<dbReference type="Pfam" id="PF24681">
    <property type="entry name" value="Kelch_KLHDC2_KLHL20_DRC7"/>
    <property type="match status" value="2"/>
</dbReference>
<evidence type="ECO:0000256" key="4">
    <source>
        <dbReference type="SAM" id="MobiDB-lite"/>
    </source>
</evidence>
<comment type="caution">
    <text evidence="5">The sequence shown here is derived from an EMBL/GenBank/DDBJ whole genome shotgun (WGS) entry which is preliminary data.</text>
</comment>
<keyword evidence="1" id="KW-0880">Kelch repeat</keyword>
<feature type="region of interest" description="Disordered" evidence="4">
    <location>
        <begin position="521"/>
        <end position="552"/>
    </location>
</feature>
<keyword evidence="6" id="KW-1185">Reference proteome</keyword>
<keyword evidence="3" id="KW-0175">Coiled coil</keyword>
<sequence>MNSLFWHKMRVQGQGPSPREGLSVIYNGRDKKWVAFGGIGDRRSNDVYTYDPVTGNWEQIEAEGSIPCGRGYQVSWIDDTHNIMFIHGGQGDRRDSLGDLYALDLDQWVWKKLYIIEQPSGRAHHAACKLQDRVFMYGGCSAPENLMLDDLWAFQYHDIDWSASGTEVPGPSWTRQKTKGTSPGPRKGHTLCSFQDTLILFGGVTTQKYSSDLFILNVNELRWIKTQPRGKGPSPRAFHSTAILDNFCVAIFGGVESLREGRAERLNILNDFYILDLSEMHWSVPIMGGYCPSKRYGHSMCWGQNSEGKSQLLLLGGLEQSYCPMEIYSLEKTEVTAGQAWQAGGGQFADKNSFAKAEATINEQMKKIKELQNQLSINRDKIVILENEKQSLAEKLEHQIRENKEQQAALGSKIARLEEVNKKKTVELETIKKSQGQNDKKEKLLLERIEKLEDMVKKAESLLITLDHSFAEMIAMNAGNQIRGLSKERMDDIALRKRKHQESLIKLREFYQLSIEDSENIEANMKEEENEESYREEMQEEHDSLEDSLDED</sequence>
<dbReference type="InterPro" id="IPR015915">
    <property type="entry name" value="Kelch-typ_b-propeller"/>
</dbReference>
<dbReference type="PANTHER" id="PTHR46093">
    <property type="entry name" value="ACYL-COA-BINDING DOMAIN-CONTAINING PROTEIN 5"/>
    <property type="match status" value="1"/>
</dbReference>
<evidence type="ECO:0000256" key="1">
    <source>
        <dbReference type="ARBA" id="ARBA00022441"/>
    </source>
</evidence>
<dbReference type="Gene3D" id="2.120.10.80">
    <property type="entry name" value="Kelch-type beta propeller"/>
    <property type="match status" value="2"/>
</dbReference>
<dbReference type="EMBL" id="MPUH01000002">
    <property type="protein sequence ID" value="OMJ96200.1"/>
    <property type="molecule type" value="Genomic_DNA"/>
</dbReference>
<dbReference type="Proteomes" id="UP000187209">
    <property type="component" value="Unassembled WGS sequence"/>
</dbReference>
<dbReference type="InterPro" id="IPR011043">
    <property type="entry name" value="Gal_Oxase/kelch_b-propeller"/>
</dbReference>
<dbReference type="OrthoDB" id="10251809at2759"/>
<evidence type="ECO:0000256" key="2">
    <source>
        <dbReference type="ARBA" id="ARBA00022737"/>
    </source>
</evidence>
<evidence type="ECO:0000256" key="3">
    <source>
        <dbReference type="SAM" id="Coils"/>
    </source>
</evidence>
<name>A0A1R2D4S2_9CILI</name>
<evidence type="ECO:0000313" key="6">
    <source>
        <dbReference type="Proteomes" id="UP000187209"/>
    </source>
</evidence>
<feature type="compositionally biased region" description="Basic and acidic residues" evidence="4">
    <location>
        <begin position="524"/>
        <end position="537"/>
    </location>
</feature>
<gene>
    <name evidence="5" type="ORF">SteCoe_158</name>
</gene>